<evidence type="ECO:0000313" key="4">
    <source>
        <dbReference type="Proteomes" id="UP001620626"/>
    </source>
</evidence>
<feature type="compositionally biased region" description="Basic and acidic residues" evidence="1">
    <location>
        <begin position="135"/>
        <end position="144"/>
    </location>
</feature>
<name>A0ABD2IRL4_9BILA</name>
<proteinExistence type="predicted"/>
<protein>
    <recommendedName>
        <fullName evidence="2">Small acidic protein-like domain-containing protein</fullName>
    </recommendedName>
</protein>
<dbReference type="EMBL" id="JBICBT010001146">
    <property type="protein sequence ID" value="KAL3080762.1"/>
    <property type="molecule type" value="Genomic_DNA"/>
</dbReference>
<gene>
    <name evidence="3" type="ORF">niasHT_031281</name>
</gene>
<accession>A0ABD2IRL4</accession>
<feature type="compositionally biased region" description="Basic and acidic residues" evidence="1">
    <location>
        <begin position="29"/>
        <end position="56"/>
    </location>
</feature>
<feature type="compositionally biased region" description="Basic and acidic residues" evidence="1">
    <location>
        <begin position="266"/>
        <end position="275"/>
    </location>
</feature>
<dbReference type="InterPro" id="IPR028124">
    <property type="entry name" value="SMAP_dom"/>
</dbReference>
<feature type="compositionally biased region" description="Basic residues" evidence="1">
    <location>
        <begin position="57"/>
        <end position="71"/>
    </location>
</feature>
<comment type="caution">
    <text evidence="3">The sequence shown here is derived from an EMBL/GenBank/DDBJ whole genome shotgun (WGS) entry which is preliminary data.</text>
</comment>
<dbReference type="Pfam" id="PF15477">
    <property type="entry name" value="SMAP"/>
    <property type="match status" value="1"/>
</dbReference>
<evidence type="ECO:0000313" key="3">
    <source>
        <dbReference type="EMBL" id="KAL3080762.1"/>
    </source>
</evidence>
<feature type="compositionally biased region" description="Low complexity" evidence="1">
    <location>
        <begin position="224"/>
        <end position="257"/>
    </location>
</feature>
<feature type="domain" description="Small acidic protein-like" evidence="2">
    <location>
        <begin position="203"/>
        <end position="300"/>
    </location>
</feature>
<feature type="compositionally biased region" description="Basic and acidic residues" evidence="1">
    <location>
        <begin position="185"/>
        <end position="195"/>
    </location>
</feature>
<keyword evidence="4" id="KW-1185">Reference proteome</keyword>
<feature type="compositionally biased region" description="Basic and acidic residues" evidence="1">
    <location>
        <begin position="1"/>
        <end position="15"/>
    </location>
</feature>
<feature type="region of interest" description="Disordered" evidence="1">
    <location>
        <begin position="1"/>
        <end position="195"/>
    </location>
</feature>
<feature type="region of interest" description="Disordered" evidence="1">
    <location>
        <begin position="222"/>
        <end position="302"/>
    </location>
</feature>
<organism evidence="3 4">
    <name type="scientific">Heterodera trifolii</name>
    <dbReference type="NCBI Taxonomy" id="157864"/>
    <lineage>
        <taxon>Eukaryota</taxon>
        <taxon>Metazoa</taxon>
        <taxon>Ecdysozoa</taxon>
        <taxon>Nematoda</taxon>
        <taxon>Chromadorea</taxon>
        <taxon>Rhabditida</taxon>
        <taxon>Tylenchina</taxon>
        <taxon>Tylenchomorpha</taxon>
        <taxon>Tylenchoidea</taxon>
        <taxon>Heteroderidae</taxon>
        <taxon>Heteroderinae</taxon>
        <taxon>Heterodera</taxon>
    </lineage>
</organism>
<reference evidence="3 4" key="1">
    <citation type="submission" date="2024-10" db="EMBL/GenBank/DDBJ databases">
        <authorList>
            <person name="Kim D."/>
        </authorList>
    </citation>
    <scope>NUCLEOTIDE SEQUENCE [LARGE SCALE GENOMIC DNA]</scope>
    <source>
        <strain evidence="3">BH-2024</strain>
    </source>
</reference>
<evidence type="ECO:0000256" key="1">
    <source>
        <dbReference type="SAM" id="MobiDB-lite"/>
    </source>
</evidence>
<feature type="compositionally biased region" description="Basic and acidic residues" evidence="1">
    <location>
        <begin position="72"/>
        <end position="98"/>
    </location>
</feature>
<dbReference type="Proteomes" id="UP001620626">
    <property type="component" value="Unassembled WGS sequence"/>
</dbReference>
<sequence>MSNRTGDNDNVEHHRSAVKNSQSSAASARDSRRGDDHRRDGQNPRASDQRRSDAERYHHHHDTNSYHRRRSMGNDDQLRRTDRRADNRWAGRERDEPQQQRPKRRDRPAFTEEEADQEPVDPNRPSWQNTKVRKHAEMLKERKLLWKGKGGASGEEQREAGEATMTTTTEPTGDDSKPVFGTELATERKEKQLEHKWQSMIAATAQDTQQMDKFQRLMGMKKGAVAAAADPPAHSQQQQQQDEAESAAAVQGPAEAAPSTLNNAELSRERMRQMELQRGLNQQFELARQSHHGGRGRGLGSF</sequence>
<dbReference type="AlphaFoldDB" id="A0ABD2IRL4"/>
<feature type="compositionally biased region" description="Low complexity" evidence="1">
    <location>
        <begin position="162"/>
        <end position="171"/>
    </location>
</feature>
<evidence type="ECO:0000259" key="2">
    <source>
        <dbReference type="Pfam" id="PF15477"/>
    </source>
</evidence>